<dbReference type="Pfam" id="PF13581">
    <property type="entry name" value="HATPase_c_2"/>
    <property type="match status" value="1"/>
</dbReference>
<dbReference type="PANTHER" id="PTHR35526">
    <property type="entry name" value="ANTI-SIGMA-F FACTOR RSBW-RELATED"/>
    <property type="match status" value="1"/>
</dbReference>
<feature type="domain" description="Histidine kinase/HSP90-like ATPase" evidence="2">
    <location>
        <begin position="2"/>
        <end position="79"/>
    </location>
</feature>
<dbReference type="SUPFAM" id="SSF55874">
    <property type="entry name" value="ATPase domain of HSP90 chaperone/DNA topoisomerase II/histidine kinase"/>
    <property type="match status" value="1"/>
</dbReference>
<dbReference type="PANTHER" id="PTHR35526:SF3">
    <property type="entry name" value="ANTI-SIGMA-F FACTOR RSBW"/>
    <property type="match status" value="1"/>
</dbReference>
<keyword evidence="1" id="KW-0418">Kinase</keyword>
<proteinExistence type="predicted"/>
<keyword evidence="1" id="KW-0808">Transferase</keyword>
<dbReference type="EMBL" id="JAMYJR010000078">
    <property type="protein sequence ID" value="MCO8278030.1"/>
    <property type="molecule type" value="Genomic_DNA"/>
</dbReference>
<evidence type="ECO:0000259" key="2">
    <source>
        <dbReference type="Pfam" id="PF13581"/>
    </source>
</evidence>
<accession>A0ABT1E4G3</accession>
<dbReference type="CDD" id="cd16936">
    <property type="entry name" value="HATPase_RsbW-like"/>
    <property type="match status" value="1"/>
</dbReference>
<keyword evidence="3" id="KW-0067">ATP-binding</keyword>
<comment type="caution">
    <text evidence="3">The sequence shown here is derived from an EMBL/GenBank/DDBJ whole genome shotgun (WGS) entry which is preliminary data.</text>
</comment>
<evidence type="ECO:0000313" key="4">
    <source>
        <dbReference type="Proteomes" id="UP001523369"/>
    </source>
</evidence>
<evidence type="ECO:0000313" key="3">
    <source>
        <dbReference type="EMBL" id="MCO8278030.1"/>
    </source>
</evidence>
<name>A0ABT1E4G3_9ACTN</name>
<evidence type="ECO:0000256" key="1">
    <source>
        <dbReference type="ARBA" id="ARBA00022527"/>
    </source>
</evidence>
<reference evidence="3 4" key="1">
    <citation type="submission" date="2022-06" db="EMBL/GenBank/DDBJ databases">
        <title>New Species of the Genus Actinoplanes, ActinopZanes ferrugineus.</title>
        <authorList>
            <person name="Ding P."/>
        </authorList>
    </citation>
    <scope>NUCLEOTIDE SEQUENCE [LARGE SCALE GENOMIC DNA]</scope>
    <source>
        <strain evidence="3 4">TRM88003</strain>
    </source>
</reference>
<keyword evidence="3" id="KW-0547">Nucleotide-binding</keyword>
<dbReference type="Proteomes" id="UP001523369">
    <property type="component" value="Unassembled WGS sequence"/>
</dbReference>
<gene>
    <name evidence="3" type="ORF">M1L60_46410</name>
</gene>
<dbReference type="Gene3D" id="3.30.565.10">
    <property type="entry name" value="Histidine kinase-like ATPase, C-terminal domain"/>
    <property type="match status" value="1"/>
</dbReference>
<keyword evidence="4" id="KW-1185">Reference proteome</keyword>
<dbReference type="GO" id="GO:0005524">
    <property type="term" value="F:ATP binding"/>
    <property type="evidence" value="ECO:0007669"/>
    <property type="project" value="UniProtKB-KW"/>
</dbReference>
<sequence>MVTELVQNVSQHTDADGELLITATANTVVVEVGDTSTVIPSARHPAADQIGGRGLSLVQALSQAWGVRTCPHGKAVWAQLSAITDPSLSAA</sequence>
<protein>
    <submittedName>
        <fullName evidence="3">ATP-binding protein</fullName>
    </submittedName>
</protein>
<keyword evidence="1" id="KW-0723">Serine/threonine-protein kinase</keyword>
<organism evidence="3 4">
    <name type="scientific">Paractinoplanes aksuensis</name>
    <dbReference type="NCBI Taxonomy" id="2939490"/>
    <lineage>
        <taxon>Bacteria</taxon>
        <taxon>Bacillati</taxon>
        <taxon>Actinomycetota</taxon>
        <taxon>Actinomycetes</taxon>
        <taxon>Micromonosporales</taxon>
        <taxon>Micromonosporaceae</taxon>
        <taxon>Paractinoplanes</taxon>
    </lineage>
</organism>
<dbReference type="InterPro" id="IPR050267">
    <property type="entry name" value="Anti-sigma-factor_SerPK"/>
</dbReference>
<dbReference type="InterPro" id="IPR036890">
    <property type="entry name" value="HATPase_C_sf"/>
</dbReference>
<dbReference type="InterPro" id="IPR003594">
    <property type="entry name" value="HATPase_dom"/>
</dbReference>